<dbReference type="AlphaFoldDB" id="A0A8T8SCX1"/>
<reference evidence="2" key="2">
    <citation type="journal article" date="2019" name="IMA Fungus">
        <title>Genome sequencing and comparison of five Tilletia species to identify candidate genes for the detection of regulated species infecting wheat.</title>
        <authorList>
            <person name="Nguyen H.D.T."/>
            <person name="Sultana T."/>
            <person name="Kesanakurti P."/>
            <person name="Hambleton S."/>
        </authorList>
    </citation>
    <scope>NUCLEOTIDE SEQUENCE</scope>
    <source>
        <strain evidence="2">DAOMC 238032</strain>
    </source>
</reference>
<feature type="region of interest" description="Disordered" evidence="1">
    <location>
        <begin position="12"/>
        <end position="32"/>
    </location>
</feature>
<reference evidence="2" key="1">
    <citation type="submission" date="2016-04" db="EMBL/GenBank/DDBJ databases">
        <authorList>
            <person name="Nguyen H.D."/>
            <person name="Kesanakurti P."/>
            <person name="Cullis J."/>
            <person name="Levesque C.A."/>
            <person name="Hambleton S."/>
        </authorList>
    </citation>
    <scope>NUCLEOTIDE SEQUENCE</scope>
    <source>
        <strain evidence="2">DAOMC 238032</strain>
    </source>
</reference>
<organism evidence="2 3">
    <name type="scientific">Tilletia caries</name>
    <name type="common">wheat bunt fungus</name>
    <dbReference type="NCBI Taxonomy" id="13290"/>
    <lineage>
        <taxon>Eukaryota</taxon>
        <taxon>Fungi</taxon>
        <taxon>Dikarya</taxon>
        <taxon>Basidiomycota</taxon>
        <taxon>Ustilaginomycotina</taxon>
        <taxon>Exobasidiomycetes</taxon>
        <taxon>Tilletiales</taxon>
        <taxon>Tilletiaceae</taxon>
        <taxon>Tilletia</taxon>
    </lineage>
</organism>
<dbReference type="EMBL" id="LWDD02003347">
    <property type="protein sequence ID" value="KAE8237371.1"/>
    <property type="molecule type" value="Genomic_DNA"/>
</dbReference>
<evidence type="ECO:0000313" key="3">
    <source>
        <dbReference type="Proteomes" id="UP000077671"/>
    </source>
</evidence>
<sequence length="124" mass="13806">MSPHTFIYMFKSSRKDRTTQATESPLGAQGQRAVQDATTAAADYINARYLSSTEATWRVFGFKLTSKIPTVIRLSVHEPGGNRGQFGGRRNQASEASTLLASEASTLLRYFLRPHHLSHLTYTD</sequence>
<evidence type="ECO:0000313" key="2">
    <source>
        <dbReference type="EMBL" id="KAE8237371.1"/>
    </source>
</evidence>
<name>A0A8T8SCX1_9BASI</name>
<protein>
    <submittedName>
        <fullName evidence="2">Uncharacterized protein</fullName>
    </submittedName>
</protein>
<gene>
    <name evidence="2" type="ORF">A4X03_0g9138</name>
</gene>
<comment type="caution">
    <text evidence="2">The sequence shown here is derived from an EMBL/GenBank/DDBJ whole genome shotgun (WGS) entry which is preliminary data.</text>
</comment>
<evidence type="ECO:0000256" key="1">
    <source>
        <dbReference type="SAM" id="MobiDB-lite"/>
    </source>
</evidence>
<accession>A0A8T8SCX1</accession>
<dbReference type="Proteomes" id="UP000077671">
    <property type="component" value="Unassembled WGS sequence"/>
</dbReference>
<proteinExistence type="predicted"/>